<evidence type="ECO:0000256" key="1">
    <source>
        <dbReference type="ARBA" id="ARBA00009759"/>
    </source>
</evidence>
<keyword evidence="2" id="KW-0479">Metal-binding</keyword>
<proteinExistence type="inferred from homology"/>
<dbReference type="EMBL" id="AMZO01000006">
    <property type="protein sequence ID" value="ELR66627.1"/>
    <property type="molecule type" value="Genomic_DNA"/>
</dbReference>
<feature type="binding site" evidence="2">
    <location>
        <position position="105"/>
    </location>
    <ligand>
        <name>Mg(2+)</name>
        <dbReference type="ChEBI" id="CHEBI:18420"/>
        <label>1</label>
        <note>catalytic</note>
    </ligand>
</feature>
<sequence>MILMVDDLELLLEQATEAALKAGKFIAGFDRTQLQVNHKAGGTSLSAQVVTQVDLDSQKLIFEVLEPGIEKYDLALLGEENASENDVSGHARFRKSHFWCIDPLDGTLPFIEGSDGFAVSIALVAQSGWPVLGVIYNPATGDLYQALNPLNAPEKRLVLKNGELWLGKENNCIFTLFVDRSFQSDPRYPVCIEQLEALVHQQGLDGMQVVNTCGAVMNAIGVMENAPACYFKLPKPCKGGGSLWDFSATAAIAQACGAVSATDVFGASLDLNRRDSNFMNHKGAIYSSGVNHQAVLQLAQECDQ</sequence>
<gene>
    <name evidence="3" type="ORF">C942_04325</name>
</gene>
<dbReference type="AlphaFoldDB" id="L8JGT1"/>
<feature type="binding site" evidence="2">
    <location>
        <position position="102"/>
    </location>
    <ligand>
        <name>Mg(2+)</name>
        <dbReference type="ChEBI" id="CHEBI:18420"/>
        <label>1</label>
        <note>catalytic</note>
    </ligand>
</feature>
<organism evidence="3 4">
    <name type="scientific">Photobacterium marinum</name>
    <dbReference type="NCBI Taxonomy" id="1056511"/>
    <lineage>
        <taxon>Bacteria</taxon>
        <taxon>Pseudomonadati</taxon>
        <taxon>Pseudomonadota</taxon>
        <taxon>Gammaproteobacteria</taxon>
        <taxon>Vibrionales</taxon>
        <taxon>Vibrionaceae</taxon>
        <taxon>Photobacterium</taxon>
    </lineage>
</organism>
<dbReference type="GO" id="GO:0046872">
    <property type="term" value="F:metal ion binding"/>
    <property type="evidence" value="ECO:0007669"/>
    <property type="project" value="UniProtKB-KW"/>
</dbReference>
<evidence type="ECO:0000313" key="4">
    <source>
        <dbReference type="Proteomes" id="UP000011134"/>
    </source>
</evidence>
<comment type="similarity">
    <text evidence="1">Belongs to the inositol monophosphatase superfamily.</text>
</comment>
<dbReference type="Pfam" id="PF00459">
    <property type="entry name" value="Inositol_P"/>
    <property type="match status" value="1"/>
</dbReference>
<reference evidence="3 4" key="1">
    <citation type="submission" date="2012-12" db="EMBL/GenBank/DDBJ databases">
        <title>Genome Assembly of Photobacterium sp. AK15.</title>
        <authorList>
            <person name="Khatri I."/>
            <person name="Vaidya B."/>
            <person name="Srinivas T.N.R."/>
            <person name="Subramanian S."/>
            <person name="Pinnaka A."/>
        </authorList>
    </citation>
    <scope>NUCLEOTIDE SEQUENCE [LARGE SCALE GENOMIC DNA]</scope>
    <source>
        <strain evidence="3 4">AK15</strain>
    </source>
</reference>
<dbReference type="PANTHER" id="PTHR20854:SF4">
    <property type="entry name" value="INOSITOL-1-MONOPHOSPHATASE-RELATED"/>
    <property type="match status" value="1"/>
</dbReference>
<dbReference type="PRINTS" id="PR00377">
    <property type="entry name" value="IMPHPHTASES"/>
</dbReference>
<comment type="caution">
    <text evidence="3">The sequence shown here is derived from an EMBL/GenBank/DDBJ whole genome shotgun (WGS) entry which is preliminary data.</text>
</comment>
<protein>
    <submittedName>
        <fullName evidence="3">Inositol-1-monophosphatase</fullName>
    </submittedName>
</protein>
<dbReference type="Gene3D" id="3.30.540.10">
    <property type="entry name" value="Fructose-1,6-Bisphosphatase, subunit A, domain 1"/>
    <property type="match status" value="1"/>
</dbReference>
<name>L8JGT1_9GAMM</name>
<feature type="binding site" evidence="2">
    <location>
        <position position="245"/>
    </location>
    <ligand>
        <name>Mg(2+)</name>
        <dbReference type="ChEBI" id="CHEBI:18420"/>
        <label>1</label>
        <note>catalytic</note>
    </ligand>
</feature>
<evidence type="ECO:0000256" key="2">
    <source>
        <dbReference type="PIRSR" id="PIRSR600760-2"/>
    </source>
</evidence>
<evidence type="ECO:0000313" key="3">
    <source>
        <dbReference type="EMBL" id="ELR66627.1"/>
    </source>
</evidence>
<dbReference type="GO" id="GO:0006020">
    <property type="term" value="P:inositol metabolic process"/>
    <property type="evidence" value="ECO:0007669"/>
    <property type="project" value="TreeGrafter"/>
</dbReference>
<dbReference type="GO" id="GO:0007165">
    <property type="term" value="P:signal transduction"/>
    <property type="evidence" value="ECO:0007669"/>
    <property type="project" value="TreeGrafter"/>
</dbReference>
<dbReference type="Gene3D" id="3.40.190.80">
    <property type="match status" value="1"/>
</dbReference>
<feature type="binding site" evidence="2">
    <location>
        <position position="104"/>
    </location>
    <ligand>
        <name>Mg(2+)</name>
        <dbReference type="ChEBI" id="CHEBI:18420"/>
        <label>1</label>
        <note>catalytic</note>
    </ligand>
</feature>
<dbReference type="GO" id="GO:0008934">
    <property type="term" value="F:inositol monophosphate 1-phosphatase activity"/>
    <property type="evidence" value="ECO:0007669"/>
    <property type="project" value="TreeGrafter"/>
</dbReference>
<dbReference type="PANTHER" id="PTHR20854">
    <property type="entry name" value="INOSITOL MONOPHOSPHATASE"/>
    <property type="match status" value="1"/>
</dbReference>
<accession>L8JGT1</accession>
<dbReference type="OrthoDB" id="9785695at2"/>
<keyword evidence="4" id="KW-1185">Reference proteome</keyword>
<keyword evidence="2" id="KW-0460">Magnesium</keyword>
<dbReference type="Proteomes" id="UP000011134">
    <property type="component" value="Unassembled WGS sequence"/>
</dbReference>
<dbReference type="RefSeq" id="WP_007463431.1">
    <property type="nucleotide sequence ID" value="NZ_AMZO01000006.1"/>
</dbReference>
<dbReference type="SUPFAM" id="SSF56655">
    <property type="entry name" value="Carbohydrate phosphatase"/>
    <property type="match status" value="1"/>
</dbReference>
<comment type="cofactor">
    <cofactor evidence="2">
        <name>Mg(2+)</name>
        <dbReference type="ChEBI" id="CHEBI:18420"/>
    </cofactor>
</comment>
<dbReference type="InterPro" id="IPR000760">
    <property type="entry name" value="Inositol_monophosphatase-like"/>
</dbReference>
<feature type="binding site" evidence="2">
    <location>
        <position position="79"/>
    </location>
    <ligand>
        <name>Mg(2+)</name>
        <dbReference type="ChEBI" id="CHEBI:18420"/>
        <label>1</label>
        <note>catalytic</note>
    </ligand>
</feature>
<dbReference type="PATRIC" id="fig|1056511.3.peg.1154"/>